<evidence type="ECO:0008006" key="12">
    <source>
        <dbReference type="Google" id="ProtNLM"/>
    </source>
</evidence>
<dbReference type="AlphaFoldDB" id="A0A507QH91"/>
<dbReference type="InterPro" id="IPR017853">
    <property type="entry name" value="GH"/>
</dbReference>
<proteinExistence type="inferred from homology"/>
<gene>
    <name evidence="10" type="ORF">MPDQ_004426</name>
</gene>
<dbReference type="Gene3D" id="3.20.20.80">
    <property type="entry name" value="Glycosidases"/>
    <property type="match status" value="1"/>
</dbReference>
<keyword evidence="3" id="KW-0964">Secreted</keyword>
<dbReference type="PANTHER" id="PTHR31297">
    <property type="entry name" value="GLUCAN ENDO-1,6-BETA-GLUCOSIDASE B"/>
    <property type="match status" value="1"/>
</dbReference>
<keyword evidence="7" id="KW-0119">Carbohydrate metabolism</keyword>
<evidence type="ECO:0000256" key="8">
    <source>
        <dbReference type="ARBA" id="ARBA00023295"/>
    </source>
</evidence>
<dbReference type="SUPFAM" id="SSF51445">
    <property type="entry name" value="(Trans)glycosidases"/>
    <property type="match status" value="1"/>
</dbReference>
<keyword evidence="6" id="KW-0325">Glycoprotein</keyword>
<evidence type="ECO:0000256" key="9">
    <source>
        <dbReference type="ARBA" id="ARBA00023326"/>
    </source>
</evidence>
<evidence type="ECO:0000256" key="1">
    <source>
        <dbReference type="ARBA" id="ARBA00004613"/>
    </source>
</evidence>
<keyword evidence="8" id="KW-0326">Glycosidase</keyword>
<keyword evidence="5" id="KW-0378">Hydrolase</keyword>
<dbReference type="GO" id="GO:0005576">
    <property type="term" value="C:extracellular region"/>
    <property type="evidence" value="ECO:0007669"/>
    <property type="project" value="UniProtKB-SubCell"/>
</dbReference>
<evidence type="ECO:0000256" key="2">
    <source>
        <dbReference type="ARBA" id="ARBA00005641"/>
    </source>
</evidence>
<reference evidence="10 11" key="1">
    <citation type="submission" date="2019-06" db="EMBL/GenBank/DDBJ databases">
        <title>Wine fermentation using esterase from Monascus purpureus.</title>
        <authorList>
            <person name="Geng C."/>
            <person name="Zhang Y."/>
        </authorList>
    </citation>
    <scope>NUCLEOTIDE SEQUENCE [LARGE SCALE GENOMIC DNA]</scope>
    <source>
        <strain evidence="10">HQ1</strain>
    </source>
</reference>
<comment type="similarity">
    <text evidence="2">Belongs to the glycosyl hydrolase 5 (cellulase A) family.</text>
</comment>
<evidence type="ECO:0000256" key="5">
    <source>
        <dbReference type="ARBA" id="ARBA00022801"/>
    </source>
</evidence>
<keyword evidence="4" id="KW-0732">Signal</keyword>
<keyword evidence="9" id="KW-0624">Polysaccharide degradation</keyword>
<comment type="subcellular location">
    <subcellularLocation>
        <location evidence="1">Secreted</location>
    </subcellularLocation>
</comment>
<name>A0A507QH91_MONPU</name>
<evidence type="ECO:0000313" key="11">
    <source>
        <dbReference type="Proteomes" id="UP000319663"/>
    </source>
</evidence>
<comment type="caution">
    <text evidence="10">The sequence shown here is derived from an EMBL/GenBank/DDBJ whole genome shotgun (WGS) entry which is preliminary data.</text>
</comment>
<dbReference type="EMBL" id="VIFY01000289">
    <property type="protein sequence ID" value="TQB67876.1"/>
    <property type="molecule type" value="Genomic_DNA"/>
</dbReference>
<organism evidence="10 11">
    <name type="scientific">Monascus purpureus</name>
    <name type="common">Red mold</name>
    <name type="synonym">Monascus anka</name>
    <dbReference type="NCBI Taxonomy" id="5098"/>
    <lineage>
        <taxon>Eukaryota</taxon>
        <taxon>Fungi</taxon>
        <taxon>Dikarya</taxon>
        <taxon>Ascomycota</taxon>
        <taxon>Pezizomycotina</taxon>
        <taxon>Eurotiomycetes</taxon>
        <taxon>Eurotiomycetidae</taxon>
        <taxon>Eurotiales</taxon>
        <taxon>Aspergillaceae</taxon>
        <taxon>Monascus</taxon>
    </lineage>
</organism>
<evidence type="ECO:0000256" key="3">
    <source>
        <dbReference type="ARBA" id="ARBA00022525"/>
    </source>
</evidence>
<keyword evidence="11" id="KW-1185">Reference proteome</keyword>
<dbReference type="GO" id="GO:0004338">
    <property type="term" value="F:glucan exo-1,3-beta-glucosidase activity"/>
    <property type="evidence" value="ECO:0007669"/>
    <property type="project" value="TreeGrafter"/>
</dbReference>
<dbReference type="STRING" id="5098.A0A507QH91"/>
<accession>A0A507QH91</accession>
<evidence type="ECO:0000256" key="7">
    <source>
        <dbReference type="ARBA" id="ARBA00023277"/>
    </source>
</evidence>
<evidence type="ECO:0000256" key="4">
    <source>
        <dbReference type="ARBA" id="ARBA00022729"/>
    </source>
</evidence>
<dbReference type="InterPro" id="IPR050386">
    <property type="entry name" value="Glycosyl_hydrolase_5"/>
</dbReference>
<dbReference type="GO" id="GO:0009251">
    <property type="term" value="P:glucan catabolic process"/>
    <property type="evidence" value="ECO:0007669"/>
    <property type="project" value="TreeGrafter"/>
</dbReference>
<sequence length="177" mass="19690">MMSKSWGSGDPNQALTNNDTSYLAYDDHRYLKYNTSIAMTKDSYLSASCGENASDAQDTPVVVSEWSLSPAQAVEGSKAWAPESKSNKKFYKKWFAAQVHAFEKGALGWVFWGWKQELGDYRWGYQDAVNAGVIPKDLGSVLDMKVCSGQIKKQITPSVRNMLVICLVIAISFPLMK</sequence>
<evidence type="ECO:0000256" key="6">
    <source>
        <dbReference type="ARBA" id="ARBA00023180"/>
    </source>
</evidence>
<dbReference type="Proteomes" id="UP000319663">
    <property type="component" value="Unassembled WGS sequence"/>
</dbReference>
<dbReference type="GO" id="GO:0009986">
    <property type="term" value="C:cell surface"/>
    <property type="evidence" value="ECO:0007669"/>
    <property type="project" value="TreeGrafter"/>
</dbReference>
<evidence type="ECO:0000313" key="10">
    <source>
        <dbReference type="EMBL" id="TQB67876.1"/>
    </source>
</evidence>
<protein>
    <recommendedName>
        <fullName evidence="12">Glycoside hydrolase family 5 domain-containing protein</fullName>
    </recommendedName>
</protein>
<dbReference type="PANTHER" id="PTHR31297:SF39">
    <property type="entry name" value="GLUCAN ENDO-1,6-BETA-GLUCOSIDASE B"/>
    <property type="match status" value="1"/>
</dbReference>